<organism evidence="8 9">
    <name type="scientific">Mycolicibacterium poriferae</name>
    <dbReference type="NCBI Taxonomy" id="39694"/>
    <lineage>
        <taxon>Bacteria</taxon>
        <taxon>Bacillati</taxon>
        <taxon>Actinomycetota</taxon>
        <taxon>Actinomycetes</taxon>
        <taxon>Mycobacteriales</taxon>
        <taxon>Mycobacteriaceae</taxon>
        <taxon>Mycolicibacterium</taxon>
    </lineage>
</organism>
<keyword evidence="5 6" id="KW-0067">ATP-binding</keyword>
<accession>A0A6N4V8F3</accession>
<dbReference type="UniPathway" id="UPA00340">
    <property type="reaction ID" value="UER00458"/>
</dbReference>
<dbReference type="PROSITE" id="PS01075">
    <property type="entry name" value="ACETATE_KINASE_1"/>
    <property type="match status" value="1"/>
</dbReference>
<feature type="binding site" evidence="6">
    <location>
        <begin position="268"/>
        <end position="270"/>
    </location>
    <ligand>
        <name>ATP</name>
        <dbReference type="ChEBI" id="CHEBI:30616"/>
    </ligand>
</feature>
<evidence type="ECO:0000256" key="6">
    <source>
        <dbReference type="HAMAP-Rule" id="MF_00020"/>
    </source>
</evidence>
<keyword evidence="6" id="KW-0963">Cytoplasm</keyword>
<dbReference type="GO" id="GO:0000287">
    <property type="term" value="F:magnesium ion binding"/>
    <property type="evidence" value="ECO:0007669"/>
    <property type="project" value="UniProtKB-UniRule"/>
</dbReference>
<dbReference type="Proteomes" id="UP000466785">
    <property type="component" value="Chromosome"/>
</dbReference>
<dbReference type="PANTHER" id="PTHR21060">
    <property type="entry name" value="ACETATE KINASE"/>
    <property type="match status" value="1"/>
</dbReference>
<dbReference type="PROSITE" id="PS01076">
    <property type="entry name" value="ACETATE_KINASE_2"/>
    <property type="match status" value="1"/>
</dbReference>
<evidence type="ECO:0000256" key="2">
    <source>
        <dbReference type="ARBA" id="ARBA00022679"/>
    </source>
</evidence>
<feature type="active site" description="Proton donor/acceptor" evidence="6">
    <location>
        <position position="134"/>
    </location>
</feature>
<dbReference type="InterPro" id="IPR023865">
    <property type="entry name" value="Aliphatic_acid_kinase_CS"/>
</dbReference>
<dbReference type="PANTHER" id="PTHR21060:SF15">
    <property type="entry name" value="ACETATE KINASE-RELATED"/>
    <property type="match status" value="1"/>
</dbReference>
<feature type="binding site" evidence="6">
    <location>
        <position position="16"/>
    </location>
    <ligand>
        <name>ATP</name>
        <dbReference type="ChEBI" id="CHEBI:30616"/>
    </ligand>
</feature>
<dbReference type="GO" id="GO:0006083">
    <property type="term" value="P:acetate metabolic process"/>
    <property type="evidence" value="ECO:0007669"/>
    <property type="project" value="TreeGrafter"/>
</dbReference>
<evidence type="ECO:0000256" key="7">
    <source>
        <dbReference type="RuleBase" id="RU003835"/>
    </source>
</evidence>
<keyword evidence="2 6" id="KW-0808">Transferase</keyword>
<reference evidence="8 9" key="1">
    <citation type="journal article" date="2019" name="Emerg. Microbes Infect.">
        <title>Comprehensive subspecies identification of 175 nontuberculous mycobacteria species based on 7547 genomic profiles.</title>
        <authorList>
            <person name="Matsumoto Y."/>
            <person name="Kinjo T."/>
            <person name="Motooka D."/>
            <person name="Nabeya D."/>
            <person name="Jung N."/>
            <person name="Uechi K."/>
            <person name="Horii T."/>
            <person name="Iida T."/>
            <person name="Fujita J."/>
            <person name="Nakamura S."/>
        </authorList>
    </citation>
    <scope>NUCLEOTIDE SEQUENCE [LARGE SCALE GENOMIC DNA]</scope>
    <source>
        <strain evidence="8 9">JCM 12603</strain>
    </source>
</reference>
<feature type="binding site" evidence="6">
    <location>
        <position position="9"/>
    </location>
    <ligand>
        <name>Mg(2+)</name>
        <dbReference type="ChEBI" id="CHEBI:18420"/>
    </ligand>
</feature>
<dbReference type="GO" id="GO:0005737">
    <property type="term" value="C:cytoplasm"/>
    <property type="evidence" value="ECO:0007669"/>
    <property type="project" value="UniProtKB-SubCell"/>
</dbReference>
<dbReference type="EC" id="2.7.2.1" evidence="6"/>
<dbReference type="RefSeq" id="WP_163672826.1">
    <property type="nucleotide sequence ID" value="NZ_AP022570.1"/>
</dbReference>
<sequence>MTRSVLVLNSGSSSVKYAVLEPDSGALVAEGIVERIGEDVEQGGVADHAAAMQVVFDSLADDGHDLDSLGLAAVGHRVVHGGPDLYQPTVVDDALVARLRELAPLAPLHNPPAILGIEVARRALPDLPHIAVFDTAFFHDLPPAAATYAIDREIAEQWHVRRYGFHGTSHHYVSEQAAAFLGVGTDTLSQIVLHLGNGASASAIVGGRPVETSMGLTPMEGLVMGTRSGDVDPGLIFYLWRTAGMSVEDIETMLNRKSGVRGLGGEVDFRVLHERIDSGDGEDSAAARLAYDAYIHRLRKYIGGYLAILGTVDVITFTAGVGENDAAVRRDALTGLTAFGIELDEHLNDSPSRAARRISPEGAPTTVLVIPTNEELAIARACAQVMDA</sequence>
<dbReference type="Gene3D" id="3.30.420.40">
    <property type="match status" value="2"/>
</dbReference>
<keyword evidence="6" id="KW-0479">Metal-binding</keyword>
<comment type="subcellular location">
    <subcellularLocation>
        <location evidence="6">Cytoplasm</location>
    </subcellularLocation>
</comment>
<comment type="pathway">
    <text evidence="6">Metabolic intermediate biosynthesis; acetyl-CoA biosynthesis; acetyl-CoA from acetate: step 1/2.</text>
</comment>
<dbReference type="GO" id="GO:0008776">
    <property type="term" value="F:acetate kinase activity"/>
    <property type="evidence" value="ECO:0007669"/>
    <property type="project" value="UniProtKB-UniRule"/>
</dbReference>
<feature type="binding site" evidence="6">
    <location>
        <begin position="320"/>
        <end position="324"/>
    </location>
    <ligand>
        <name>ATP</name>
        <dbReference type="ChEBI" id="CHEBI:30616"/>
    </ligand>
</feature>
<feature type="binding site" evidence="6">
    <location>
        <begin position="194"/>
        <end position="198"/>
    </location>
    <ligand>
        <name>ATP</name>
        <dbReference type="ChEBI" id="CHEBI:30616"/>
    </ligand>
</feature>
<feature type="binding site" evidence="6">
    <location>
        <position position="374"/>
    </location>
    <ligand>
        <name>Mg(2+)</name>
        <dbReference type="ChEBI" id="CHEBI:18420"/>
    </ligand>
</feature>
<dbReference type="EMBL" id="AP022570">
    <property type="protein sequence ID" value="BBX50017.1"/>
    <property type="molecule type" value="Genomic_DNA"/>
</dbReference>
<dbReference type="GO" id="GO:0006085">
    <property type="term" value="P:acetyl-CoA biosynthetic process"/>
    <property type="evidence" value="ECO:0007669"/>
    <property type="project" value="UniProtKB-UniRule"/>
</dbReference>
<evidence type="ECO:0000256" key="5">
    <source>
        <dbReference type="ARBA" id="ARBA00022840"/>
    </source>
</evidence>
<keyword evidence="4 6" id="KW-0418">Kinase</keyword>
<dbReference type="NCBIfam" id="TIGR00016">
    <property type="entry name" value="ackA"/>
    <property type="match status" value="1"/>
</dbReference>
<dbReference type="AlphaFoldDB" id="A0A6N4V8F3"/>
<dbReference type="HAMAP" id="MF_00020">
    <property type="entry name" value="Acetate_kinase"/>
    <property type="match status" value="1"/>
</dbReference>
<evidence type="ECO:0000313" key="8">
    <source>
        <dbReference type="EMBL" id="BBX50017.1"/>
    </source>
</evidence>
<dbReference type="InterPro" id="IPR000890">
    <property type="entry name" value="Aliphatic_acid_kin_short-chain"/>
</dbReference>
<feature type="site" description="Transition state stabilizer" evidence="6">
    <location>
        <position position="166"/>
    </location>
</feature>
<dbReference type="KEGG" id="mpof:MPOR_10430"/>
<proteinExistence type="inferred from homology"/>
<feature type="binding site" evidence="6">
    <location>
        <position position="77"/>
    </location>
    <ligand>
        <name>substrate</name>
    </ligand>
</feature>
<dbReference type="Pfam" id="PF00871">
    <property type="entry name" value="Acetate_kinase"/>
    <property type="match status" value="1"/>
</dbReference>
<dbReference type="SUPFAM" id="SSF53067">
    <property type="entry name" value="Actin-like ATPase domain"/>
    <property type="match status" value="2"/>
</dbReference>
<comment type="cofactor">
    <cofactor evidence="6">
        <name>Mg(2+)</name>
        <dbReference type="ChEBI" id="CHEBI:18420"/>
    </cofactor>
    <cofactor evidence="6">
        <name>Mn(2+)</name>
        <dbReference type="ChEBI" id="CHEBI:29035"/>
    </cofactor>
    <text evidence="6">Mg(2+). Can also accept Mn(2+).</text>
</comment>
<gene>
    <name evidence="6 8" type="primary">ackA</name>
    <name evidence="8" type="ORF">MPOR_10430</name>
</gene>
<keyword evidence="3 6" id="KW-0547">Nucleotide-binding</keyword>
<comment type="similarity">
    <text evidence="1 6 7">Belongs to the acetokinase family.</text>
</comment>
<keyword evidence="9" id="KW-1185">Reference proteome</keyword>
<dbReference type="PIRSF" id="PIRSF000722">
    <property type="entry name" value="Acetate_prop_kin"/>
    <property type="match status" value="1"/>
</dbReference>
<evidence type="ECO:0000256" key="4">
    <source>
        <dbReference type="ARBA" id="ARBA00022777"/>
    </source>
</evidence>
<dbReference type="PRINTS" id="PR00471">
    <property type="entry name" value="ACETATEKNASE"/>
</dbReference>
<dbReference type="InterPro" id="IPR004372">
    <property type="entry name" value="Ac/propionate_kinase"/>
</dbReference>
<feature type="site" description="Transition state stabilizer" evidence="6">
    <location>
        <position position="227"/>
    </location>
</feature>
<keyword evidence="6" id="KW-0460">Magnesium</keyword>
<protein>
    <recommendedName>
        <fullName evidence="6">Acetate kinase</fullName>
        <ecNumber evidence="6">2.7.2.1</ecNumber>
    </recommendedName>
    <alternativeName>
        <fullName evidence="6">Acetokinase</fullName>
    </alternativeName>
</protein>
<evidence type="ECO:0000256" key="3">
    <source>
        <dbReference type="ARBA" id="ARBA00022741"/>
    </source>
</evidence>
<dbReference type="CDD" id="cd24010">
    <property type="entry name" value="ASKHA_NBD_AcK_PK"/>
    <property type="match status" value="1"/>
</dbReference>
<name>A0A6N4V8F3_9MYCO</name>
<evidence type="ECO:0000313" key="9">
    <source>
        <dbReference type="Proteomes" id="UP000466785"/>
    </source>
</evidence>
<evidence type="ECO:0000256" key="1">
    <source>
        <dbReference type="ARBA" id="ARBA00008748"/>
    </source>
</evidence>
<comment type="subunit">
    <text evidence="6">Homodimer.</text>
</comment>
<dbReference type="InterPro" id="IPR043129">
    <property type="entry name" value="ATPase_NBD"/>
</dbReference>
<comment type="catalytic activity">
    <reaction evidence="6">
        <text>acetate + ATP = acetyl phosphate + ADP</text>
        <dbReference type="Rhea" id="RHEA:11352"/>
        <dbReference type="ChEBI" id="CHEBI:22191"/>
        <dbReference type="ChEBI" id="CHEBI:30089"/>
        <dbReference type="ChEBI" id="CHEBI:30616"/>
        <dbReference type="ChEBI" id="CHEBI:456216"/>
        <dbReference type="EC" id="2.7.2.1"/>
    </reaction>
</comment>
<comment type="function">
    <text evidence="6">Catalyzes the formation of acetyl phosphate from acetate and ATP. Can also catalyze the reverse reaction.</text>
</comment>
<dbReference type="GO" id="GO:0005524">
    <property type="term" value="F:ATP binding"/>
    <property type="evidence" value="ECO:0007669"/>
    <property type="project" value="UniProtKB-KW"/>
</dbReference>